<dbReference type="Proteomes" id="UP001198893">
    <property type="component" value="Unassembled WGS sequence"/>
</dbReference>
<dbReference type="Pfam" id="PF09548">
    <property type="entry name" value="Spore_III_AB"/>
    <property type="match status" value="1"/>
</dbReference>
<accession>A0AAW4W9T7</accession>
<protein>
    <submittedName>
        <fullName evidence="2">Stage III sporulation protein AB</fullName>
    </submittedName>
</protein>
<organism evidence="2 3">
    <name type="scientific">Roseburia amylophila</name>
    <dbReference type="NCBI Taxonomy" id="2981794"/>
    <lineage>
        <taxon>Bacteria</taxon>
        <taxon>Bacillati</taxon>
        <taxon>Bacillota</taxon>
        <taxon>Clostridia</taxon>
        <taxon>Lachnospirales</taxon>
        <taxon>Lachnospiraceae</taxon>
        <taxon>Roseburia</taxon>
    </lineage>
</organism>
<name>A0AAW4W9T7_9FIRM</name>
<keyword evidence="1" id="KW-0812">Transmembrane</keyword>
<proteinExistence type="predicted"/>
<keyword evidence="1" id="KW-1133">Transmembrane helix</keyword>
<dbReference type="RefSeq" id="WP_227709776.1">
    <property type="nucleotide sequence ID" value="NZ_JAJEQW010000003.1"/>
</dbReference>
<feature type="transmembrane region" description="Helical" evidence="1">
    <location>
        <begin position="155"/>
        <end position="171"/>
    </location>
</feature>
<comment type="caution">
    <text evidence="2">The sequence shown here is derived from an EMBL/GenBank/DDBJ whole genome shotgun (WGS) entry which is preliminary data.</text>
</comment>
<dbReference type="AlphaFoldDB" id="A0AAW4W9T7"/>
<dbReference type="EMBL" id="JAJEQW010000003">
    <property type="protein sequence ID" value="MCC2241533.1"/>
    <property type="molecule type" value="Genomic_DNA"/>
</dbReference>
<evidence type="ECO:0000313" key="2">
    <source>
        <dbReference type="EMBL" id="MCC2241533.1"/>
    </source>
</evidence>
<sequence length="172" mass="20057">MVRLIGAVLILFGTVGIGYDRMRQIKRHYEGLLDWRECMLKIQGDMQSLKKPLPDIIAELGHHAPEVFQSFFMQVHKELMQYENCSPKSCWKEACKSWENRKIFTKEEGQLFLECGRLLEQGSGGMFEKEAELLIERINILIQREQTEMRERIKVSMYLCATAGIFLVLILV</sequence>
<evidence type="ECO:0000256" key="1">
    <source>
        <dbReference type="SAM" id="Phobius"/>
    </source>
</evidence>
<evidence type="ECO:0000313" key="3">
    <source>
        <dbReference type="Proteomes" id="UP001198893"/>
    </source>
</evidence>
<dbReference type="InterPro" id="IPR014198">
    <property type="entry name" value="Spore_III_AB"/>
</dbReference>
<gene>
    <name evidence="2" type="ORF">LKD47_04330</name>
</gene>
<reference evidence="2" key="1">
    <citation type="submission" date="2021-10" db="EMBL/GenBank/DDBJ databases">
        <title>Anaerobic single-cell dispensing facilitates the cultivation of human gut bacteria.</title>
        <authorList>
            <person name="Afrizal A."/>
        </authorList>
    </citation>
    <scope>NUCLEOTIDE SEQUENCE</scope>
    <source>
        <strain evidence="2">CLA-AA-H204</strain>
    </source>
</reference>
<keyword evidence="1" id="KW-0472">Membrane</keyword>